<dbReference type="EMBL" id="FNSO01000003">
    <property type="protein sequence ID" value="SEB47130.1"/>
    <property type="molecule type" value="Genomic_DNA"/>
</dbReference>
<keyword evidence="1" id="KW-0472">Membrane</keyword>
<protein>
    <recommendedName>
        <fullName evidence="4">SPW repeat-containing protein</fullName>
    </recommendedName>
</protein>
<reference evidence="3" key="1">
    <citation type="submission" date="2016-10" db="EMBL/GenBank/DDBJ databases">
        <authorList>
            <person name="Varghese N."/>
            <person name="Submissions S."/>
        </authorList>
    </citation>
    <scope>NUCLEOTIDE SEQUENCE [LARGE SCALE GENOMIC DNA]</scope>
    <source>
        <strain evidence="3">DSM 44544</strain>
    </source>
</reference>
<feature type="transmembrane region" description="Helical" evidence="1">
    <location>
        <begin position="95"/>
        <end position="112"/>
    </location>
</feature>
<name>A0A1H4JLF4_9PSEU</name>
<accession>A0A1H4JLF4</accession>
<proteinExistence type="predicted"/>
<dbReference type="Proteomes" id="UP000199622">
    <property type="component" value="Unassembled WGS sequence"/>
</dbReference>
<feature type="transmembrane region" description="Helical" evidence="1">
    <location>
        <begin position="45"/>
        <end position="63"/>
    </location>
</feature>
<evidence type="ECO:0000313" key="2">
    <source>
        <dbReference type="EMBL" id="SEB47130.1"/>
    </source>
</evidence>
<organism evidence="2 3">
    <name type="scientific">Amycolatopsis tolypomycina</name>
    <dbReference type="NCBI Taxonomy" id="208445"/>
    <lineage>
        <taxon>Bacteria</taxon>
        <taxon>Bacillati</taxon>
        <taxon>Actinomycetota</taxon>
        <taxon>Actinomycetes</taxon>
        <taxon>Pseudonocardiales</taxon>
        <taxon>Pseudonocardiaceae</taxon>
        <taxon>Amycolatopsis</taxon>
    </lineage>
</organism>
<keyword evidence="3" id="KW-1185">Reference proteome</keyword>
<feature type="transmembrane region" description="Helical" evidence="1">
    <location>
        <begin position="70"/>
        <end position="89"/>
    </location>
</feature>
<sequence length="123" mass="13456">MRRERLELRVGWISLAAVSLGIAGFGLVVAIAPPAGDALLYRADGLASVGLGLFGALLAVVPFRRRERWAWFALWFYPAFWLAHLLGGLPPGKDHVHQVVFIVLPLVGLVVPSRQFFRGETPG</sequence>
<dbReference type="RefSeq" id="WP_091305604.1">
    <property type="nucleotide sequence ID" value="NZ_FNSO01000003.1"/>
</dbReference>
<evidence type="ECO:0000256" key="1">
    <source>
        <dbReference type="SAM" id="Phobius"/>
    </source>
</evidence>
<evidence type="ECO:0008006" key="4">
    <source>
        <dbReference type="Google" id="ProtNLM"/>
    </source>
</evidence>
<keyword evidence="1" id="KW-1133">Transmembrane helix</keyword>
<keyword evidence="1" id="KW-0812">Transmembrane</keyword>
<gene>
    <name evidence="2" type="ORF">SAMN04489727_2013</name>
</gene>
<feature type="transmembrane region" description="Helical" evidence="1">
    <location>
        <begin position="12"/>
        <end position="33"/>
    </location>
</feature>
<dbReference type="OrthoDB" id="4950343at2"/>
<dbReference type="AlphaFoldDB" id="A0A1H4JLF4"/>
<evidence type="ECO:0000313" key="3">
    <source>
        <dbReference type="Proteomes" id="UP000199622"/>
    </source>
</evidence>